<proteinExistence type="predicted"/>
<protein>
    <recommendedName>
        <fullName evidence="2">Permuted papain-like amidase enzyme, YaeF/YiiX, C92 family</fullName>
    </recommendedName>
</protein>
<dbReference type="Gene3D" id="3.90.1720.10">
    <property type="entry name" value="endopeptidase domain like (from Nostoc punctiforme)"/>
    <property type="match status" value="1"/>
</dbReference>
<name>A0A455W6T7_MARNT</name>
<dbReference type="InterPro" id="IPR038765">
    <property type="entry name" value="Papain-like_cys_pep_sf"/>
</dbReference>
<reference evidence="1" key="1">
    <citation type="submission" date="2019-03" db="EMBL/GenBank/DDBJ databases">
        <title>Whole genome analysis of nitrate-reducing bacteria Marinobacter hydrocarbonoclasticus YB03.</title>
        <authorList>
            <person name="Azam A.H."/>
            <person name="Yuk S.R."/>
            <person name="Kamarisima K."/>
            <person name="Miyanaga K."/>
            <person name="Tanji Y."/>
        </authorList>
    </citation>
    <scope>NUCLEOTIDE SEQUENCE</scope>
    <source>
        <strain evidence="1">YB03</strain>
    </source>
</reference>
<organism evidence="1">
    <name type="scientific">Marinobacter nauticus</name>
    <name type="common">Marinobacter hydrocarbonoclasticus</name>
    <name type="synonym">Marinobacter aquaeolei</name>
    <dbReference type="NCBI Taxonomy" id="2743"/>
    <lineage>
        <taxon>Bacteria</taxon>
        <taxon>Pseudomonadati</taxon>
        <taxon>Pseudomonadota</taxon>
        <taxon>Gammaproteobacteria</taxon>
        <taxon>Pseudomonadales</taxon>
        <taxon>Marinobacteraceae</taxon>
        <taxon>Marinobacter</taxon>
    </lineage>
</organism>
<accession>A0A455W6T7</accession>
<dbReference type="AlphaFoldDB" id="A0A455W6T7"/>
<gene>
    <name evidence="1" type="ORF">YBY_29880</name>
</gene>
<evidence type="ECO:0000313" key="1">
    <source>
        <dbReference type="EMBL" id="BBJ05139.1"/>
    </source>
</evidence>
<dbReference type="SUPFAM" id="SSF54001">
    <property type="entry name" value="Cysteine proteinases"/>
    <property type="match status" value="1"/>
</dbReference>
<dbReference type="EMBL" id="AP019537">
    <property type="protein sequence ID" value="BBJ05139.1"/>
    <property type="molecule type" value="Genomic_DNA"/>
</dbReference>
<sequence>MKVTVHFCKSEDLGGRILRLFLMSKWNHVAIQVGDAVYEAVSWGGVIRRPYSQFVKSWQRVASVEVEVAEALPLYRFLDMQLGKPYDWKAILAFPFRGSWQSRGAWFCSELVYQALMVGGGMLPNRLPANRVTPRDLWVALP</sequence>
<evidence type="ECO:0008006" key="2">
    <source>
        <dbReference type="Google" id="ProtNLM"/>
    </source>
</evidence>